<accession>A0A0K2T804</accession>
<sequence>MIQEVTDLDMKRICTMKDSSIRGDEIQRMRHKEARSFNKKLKGGSEDVFNIK</sequence>
<dbReference type="EMBL" id="HACA01004554">
    <property type="protein sequence ID" value="CDW21915.1"/>
    <property type="molecule type" value="Transcribed_RNA"/>
</dbReference>
<reference evidence="1" key="1">
    <citation type="submission" date="2014-05" db="EMBL/GenBank/DDBJ databases">
        <authorList>
            <person name="Chronopoulou M."/>
        </authorList>
    </citation>
    <scope>NUCLEOTIDE SEQUENCE</scope>
    <source>
        <tissue evidence="1">Whole organism</tissue>
    </source>
</reference>
<dbReference type="AlphaFoldDB" id="A0A0K2T804"/>
<protein>
    <submittedName>
        <fullName evidence="1">Uncharacterized protein</fullName>
    </submittedName>
</protein>
<proteinExistence type="predicted"/>
<evidence type="ECO:0000313" key="1">
    <source>
        <dbReference type="EMBL" id="CDW21915.1"/>
    </source>
</evidence>
<name>A0A0K2T804_LEPSM</name>
<organism evidence="1">
    <name type="scientific">Lepeophtheirus salmonis</name>
    <name type="common">Salmon louse</name>
    <name type="synonym">Caligus salmonis</name>
    <dbReference type="NCBI Taxonomy" id="72036"/>
    <lineage>
        <taxon>Eukaryota</taxon>
        <taxon>Metazoa</taxon>
        <taxon>Ecdysozoa</taxon>
        <taxon>Arthropoda</taxon>
        <taxon>Crustacea</taxon>
        <taxon>Multicrustacea</taxon>
        <taxon>Hexanauplia</taxon>
        <taxon>Copepoda</taxon>
        <taxon>Siphonostomatoida</taxon>
        <taxon>Caligidae</taxon>
        <taxon>Lepeophtheirus</taxon>
    </lineage>
</organism>